<evidence type="ECO:0000313" key="2">
    <source>
        <dbReference type="EMBL" id="GIU66542.1"/>
    </source>
</evidence>
<name>A0ABQ4PU53_9PROT</name>
<feature type="signal peptide" evidence="1">
    <location>
        <begin position="1"/>
        <end position="22"/>
    </location>
</feature>
<proteinExistence type="predicted"/>
<gene>
    <name evidence="2" type="ORF">PsB1_0696</name>
</gene>
<evidence type="ECO:0000256" key="1">
    <source>
        <dbReference type="SAM" id="SignalP"/>
    </source>
</evidence>
<keyword evidence="1" id="KW-0732">Signal</keyword>
<accession>A0ABQ4PU53</accession>
<keyword evidence="3" id="KW-1185">Reference proteome</keyword>
<reference evidence="2" key="1">
    <citation type="submission" date="2021-05" db="EMBL/GenBank/DDBJ databases">
        <authorList>
            <person name="Tanabe Y."/>
        </authorList>
    </citation>
    <scope>NUCLEOTIDE SEQUENCE</scope>
    <source>
        <strain evidence="2">BOTRYCO-1</strain>
    </source>
</reference>
<dbReference type="EMBL" id="BPFZ01000003">
    <property type="protein sequence ID" value="GIU66542.1"/>
    <property type="molecule type" value="Genomic_DNA"/>
</dbReference>
<feature type="chain" id="PRO_5046655786" description="DUF748 domain-containing protein" evidence="1">
    <location>
        <begin position="23"/>
        <end position="676"/>
    </location>
</feature>
<evidence type="ECO:0000313" key="3">
    <source>
        <dbReference type="Proteomes" id="UP001161064"/>
    </source>
</evidence>
<sequence length="676" mass="73815">MIVKTLFASIALYSFLITSAYAQSLPKMGTMLQASKLDKPSATLQFVTKSVNEDQAVFENVVIRNKYSKKISASFGTLVLERMPQTGSKTDQALFSLTLKNGVLRNQDGTNTTIKHIEVKGLTQKSNFKTLVSWMFDGNVADASNNLSHLDFQGDIRISKVVTQPTGPKSAAFGVNIGEVNLLGVHLSQGDLKASSLAVINVEIEDADLLVRIGKIYVTELKNKNWLIHKKPHHIQMGDPEYNDLNMGSLVIGELNVDVKPQTTKDQDRKLFASVDRIEAANWTDKNIGQFGISGLKAKIGSFDKPIDVSLESFSMRDINLPYFSSFGEAIANELPNMAPKSNGLSTHLDQAELHLLSSTPKAVAPSASTAAPSQRLKDLLPGGPLDVGISGMSLSNLAVDVTGFKFTIDKINSKQGRNSAGIITSSQLDPMTMKLTFPEAMFLNEPNGPTALFMPLIADGIELVLNYNATYEPTTDVMSVSQAGYEFKGWARINLALALDGLSHYFQEQTVQTAAQTMLAALRSSQAPQSDTKPNNTDVLPMLKSALAPFQSIRLLNGRLELIDQGGIDKVAGLFAAMIPTAEGTTSRTIEKNTRVIKQVRQSWAIPLHERADQKDRPEVERIFMHALARWLEVGGVMTAVLQPPEPVTLPSLVEPYDLTKRLGMTFTNQLPAKN</sequence>
<reference evidence="2" key="2">
    <citation type="journal article" date="2023" name="ISME Commun">
        <title>Characterization of a bloom-associated alphaproteobacterial lineage, 'Candidatus Phycosocius': insights into freshwater algal-bacterial interactions.</title>
        <authorList>
            <person name="Tanabe Y."/>
            <person name="Yamaguchi H."/>
            <person name="Yoshida M."/>
            <person name="Kai A."/>
            <person name="Okazaki Y."/>
        </authorList>
    </citation>
    <scope>NUCLEOTIDE SEQUENCE</scope>
    <source>
        <strain evidence="2">BOTRYCO-1</strain>
    </source>
</reference>
<evidence type="ECO:0008006" key="4">
    <source>
        <dbReference type="Google" id="ProtNLM"/>
    </source>
</evidence>
<protein>
    <recommendedName>
        <fullName evidence="4">DUF748 domain-containing protein</fullName>
    </recommendedName>
</protein>
<dbReference type="Proteomes" id="UP001161064">
    <property type="component" value="Unassembled WGS sequence"/>
</dbReference>
<comment type="caution">
    <text evidence="2">The sequence shown here is derived from an EMBL/GenBank/DDBJ whole genome shotgun (WGS) entry which is preliminary data.</text>
</comment>
<organism evidence="2 3">
    <name type="scientific">Candidatus Phycosocius spiralis</name>
    <dbReference type="NCBI Taxonomy" id="2815099"/>
    <lineage>
        <taxon>Bacteria</taxon>
        <taxon>Pseudomonadati</taxon>
        <taxon>Pseudomonadota</taxon>
        <taxon>Alphaproteobacteria</taxon>
        <taxon>Caulobacterales</taxon>
        <taxon>Caulobacterales incertae sedis</taxon>
        <taxon>Candidatus Phycosocius</taxon>
    </lineage>
</organism>